<protein>
    <submittedName>
        <fullName evidence="1">Uncharacterized protein</fullName>
    </submittedName>
</protein>
<accession>A0A926EUA6</accession>
<keyword evidence="2" id="KW-1185">Reference proteome</keyword>
<proteinExistence type="predicted"/>
<evidence type="ECO:0000313" key="1">
    <source>
        <dbReference type="EMBL" id="MBC8587627.1"/>
    </source>
</evidence>
<evidence type="ECO:0000313" key="2">
    <source>
        <dbReference type="Proteomes" id="UP000601171"/>
    </source>
</evidence>
<gene>
    <name evidence="1" type="ORF">H8707_05150</name>
</gene>
<dbReference type="AlphaFoldDB" id="A0A926EUA6"/>
<dbReference type="EMBL" id="JACRTG010000015">
    <property type="protein sequence ID" value="MBC8587627.1"/>
    <property type="molecule type" value="Genomic_DNA"/>
</dbReference>
<sequence>MNDKRYRGFLEGEGLTNKAINSRITRANRVEREFNVDLDILVQNQTEMIILRQRIYEKYGNKGSIPGNLYNAVTKYYKCINGTEMERITRFMNREG</sequence>
<comment type="caution">
    <text evidence="1">The sequence shown here is derived from an EMBL/GenBank/DDBJ whole genome shotgun (WGS) entry which is preliminary data.</text>
</comment>
<dbReference type="RefSeq" id="WP_262429080.1">
    <property type="nucleotide sequence ID" value="NZ_JACRTG010000015.1"/>
</dbReference>
<dbReference type="Proteomes" id="UP000601171">
    <property type="component" value="Unassembled WGS sequence"/>
</dbReference>
<reference evidence="1" key="1">
    <citation type="submission" date="2020-08" db="EMBL/GenBank/DDBJ databases">
        <title>Genome public.</title>
        <authorList>
            <person name="Liu C."/>
            <person name="Sun Q."/>
        </authorList>
    </citation>
    <scope>NUCLEOTIDE SEQUENCE</scope>
    <source>
        <strain evidence="1">BX21</strain>
    </source>
</reference>
<name>A0A926EUA6_9FIRM</name>
<organism evidence="1 2">
    <name type="scientific">Paratissierella segnis</name>
    <dbReference type="NCBI Taxonomy" id="2763679"/>
    <lineage>
        <taxon>Bacteria</taxon>
        <taxon>Bacillati</taxon>
        <taxon>Bacillota</taxon>
        <taxon>Tissierellia</taxon>
        <taxon>Tissierellales</taxon>
        <taxon>Tissierellaceae</taxon>
        <taxon>Paratissierella</taxon>
    </lineage>
</organism>